<protein>
    <submittedName>
        <fullName evidence="2">Uncharacterized protein</fullName>
    </submittedName>
</protein>
<organism evidence="2">
    <name type="scientific">Tanacetum cinerariifolium</name>
    <name type="common">Dalmatian daisy</name>
    <name type="synonym">Chrysanthemum cinerariifolium</name>
    <dbReference type="NCBI Taxonomy" id="118510"/>
    <lineage>
        <taxon>Eukaryota</taxon>
        <taxon>Viridiplantae</taxon>
        <taxon>Streptophyta</taxon>
        <taxon>Embryophyta</taxon>
        <taxon>Tracheophyta</taxon>
        <taxon>Spermatophyta</taxon>
        <taxon>Magnoliopsida</taxon>
        <taxon>eudicotyledons</taxon>
        <taxon>Gunneridae</taxon>
        <taxon>Pentapetalae</taxon>
        <taxon>asterids</taxon>
        <taxon>campanulids</taxon>
        <taxon>Asterales</taxon>
        <taxon>Asteraceae</taxon>
        <taxon>Asteroideae</taxon>
        <taxon>Anthemideae</taxon>
        <taxon>Anthemidinae</taxon>
        <taxon>Tanacetum</taxon>
    </lineage>
</organism>
<dbReference type="EMBL" id="BKCJ011310802">
    <property type="protein sequence ID" value="GFD18931.1"/>
    <property type="molecule type" value="Genomic_DNA"/>
</dbReference>
<gene>
    <name evidence="2" type="ORF">Tci_890900</name>
</gene>
<name>A0A699UAG6_TANCI</name>
<accession>A0A699UAG6</accession>
<evidence type="ECO:0000256" key="1">
    <source>
        <dbReference type="SAM" id="MobiDB-lite"/>
    </source>
</evidence>
<sequence>MAGFTYNQLKNKSFEEVRMAFDNTMSWINSFEPMDKEVVKDIAEGSKIRAEGSSKRAREELESDKSKKQKLDEKVEAKVDNHQDEAEMKMYMKIVPNDEVAVDAISLATNLQSLLTGKSSKKERLVPII</sequence>
<feature type="non-terminal residue" evidence="2">
    <location>
        <position position="129"/>
    </location>
</feature>
<feature type="region of interest" description="Disordered" evidence="1">
    <location>
        <begin position="47"/>
        <end position="82"/>
    </location>
</feature>
<dbReference type="AlphaFoldDB" id="A0A699UAG6"/>
<reference evidence="2" key="1">
    <citation type="journal article" date="2019" name="Sci. Rep.">
        <title>Draft genome of Tanacetum cinerariifolium, the natural source of mosquito coil.</title>
        <authorList>
            <person name="Yamashiro T."/>
            <person name="Shiraishi A."/>
            <person name="Satake H."/>
            <person name="Nakayama K."/>
        </authorList>
    </citation>
    <scope>NUCLEOTIDE SEQUENCE</scope>
</reference>
<comment type="caution">
    <text evidence="2">The sequence shown here is derived from an EMBL/GenBank/DDBJ whole genome shotgun (WGS) entry which is preliminary data.</text>
</comment>
<evidence type="ECO:0000313" key="2">
    <source>
        <dbReference type="EMBL" id="GFD18931.1"/>
    </source>
</evidence>
<proteinExistence type="predicted"/>